<feature type="compositionally biased region" description="Basic residues" evidence="5">
    <location>
        <begin position="1"/>
        <end position="13"/>
    </location>
</feature>
<feature type="compositionally biased region" description="Basic and acidic residues" evidence="5">
    <location>
        <begin position="496"/>
        <end position="505"/>
    </location>
</feature>
<evidence type="ECO:0000313" key="7">
    <source>
        <dbReference type="EMBL" id="TFK56636.1"/>
    </source>
</evidence>
<evidence type="ECO:0000256" key="1">
    <source>
        <dbReference type="ARBA" id="ARBA00022741"/>
    </source>
</evidence>
<dbReference type="InterPro" id="IPR006073">
    <property type="entry name" value="GTP-bd"/>
</dbReference>
<protein>
    <recommendedName>
        <fullName evidence="4">Guanine nucleotide-binding protein-like 1</fullName>
    </recommendedName>
</protein>
<keyword evidence="7" id="KW-0378">Hydrolase</keyword>
<dbReference type="GO" id="GO:0003924">
    <property type="term" value="F:GTPase activity"/>
    <property type="evidence" value="ECO:0007669"/>
    <property type="project" value="InterPro"/>
</dbReference>
<dbReference type="AlphaFoldDB" id="A0A5C3NJI0"/>
<feature type="compositionally biased region" description="Acidic residues" evidence="5">
    <location>
        <begin position="621"/>
        <end position="633"/>
    </location>
</feature>
<evidence type="ECO:0000313" key="8">
    <source>
        <dbReference type="Proteomes" id="UP000305948"/>
    </source>
</evidence>
<dbReference type="SUPFAM" id="SSF52540">
    <property type="entry name" value="P-loop containing nucleoside triphosphate hydrolases"/>
    <property type="match status" value="1"/>
</dbReference>
<feature type="region of interest" description="Disordered" evidence="5">
    <location>
        <begin position="590"/>
        <end position="672"/>
    </location>
</feature>
<reference evidence="7 8" key="1">
    <citation type="journal article" date="2019" name="Nat. Ecol. Evol.">
        <title>Megaphylogeny resolves global patterns of mushroom evolution.</title>
        <authorList>
            <person name="Varga T."/>
            <person name="Krizsan K."/>
            <person name="Foldi C."/>
            <person name="Dima B."/>
            <person name="Sanchez-Garcia M."/>
            <person name="Sanchez-Ramirez S."/>
            <person name="Szollosi G.J."/>
            <person name="Szarkandi J.G."/>
            <person name="Papp V."/>
            <person name="Albert L."/>
            <person name="Andreopoulos W."/>
            <person name="Angelini C."/>
            <person name="Antonin V."/>
            <person name="Barry K.W."/>
            <person name="Bougher N.L."/>
            <person name="Buchanan P."/>
            <person name="Buyck B."/>
            <person name="Bense V."/>
            <person name="Catcheside P."/>
            <person name="Chovatia M."/>
            <person name="Cooper J."/>
            <person name="Damon W."/>
            <person name="Desjardin D."/>
            <person name="Finy P."/>
            <person name="Geml J."/>
            <person name="Haridas S."/>
            <person name="Hughes K."/>
            <person name="Justo A."/>
            <person name="Karasinski D."/>
            <person name="Kautmanova I."/>
            <person name="Kiss B."/>
            <person name="Kocsube S."/>
            <person name="Kotiranta H."/>
            <person name="LaButti K.M."/>
            <person name="Lechner B.E."/>
            <person name="Liimatainen K."/>
            <person name="Lipzen A."/>
            <person name="Lukacs Z."/>
            <person name="Mihaltcheva S."/>
            <person name="Morgado L.N."/>
            <person name="Niskanen T."/>
            <person name="Noordeloos M.E."/>
            <person name="Ohm R.A."/>
            <person name="Ortiz-Santana B."/>
            <person name="Ovrebo C."/>
            <person name="Racz N."/>
            <person name="Riley R."/>
            <person name="Savchenko A."/>
            <person name="Shiryaev A."/>
            <person name="Soop K."/>
            <person name="Spirin V."/>
            <person name="Szebenyi C."/>
            <person name="Tomsovsky M."/>
            <person name="Tulloss R.E."/>
            <person name="Uehling J."/>
            <person name="Grigoriev I.V."/>
            <person name="Vagvolgyi C."/>
            <person name="Papp T."/>
            <person name="Martin F.M."/>
            <person name="Miettinen O."/>
            <person name="Hibbett D.S."/>
            <person name="Nagy L.G."/>
        </authorList>
    </citation>
    <scope>NUCLEOTIDE SEQUENCE [LARGE SCALE GENOMIC DNA]</scope>
    <source>
        <strain evidence="7 8">OMC1185</strain>
    </source>
</reference>
<comment type="function">
    <text evidence="3">Possible regulatory or functional link with the histocompatibility cluster.</text>
</comment>
<dbReference type="Pfam" id="PF01926">
    <property type="entry name" value="MMR_HSR1"/>
    <property type="match status" value="1"/>
</dbReference>
<keyword evidence="2" id="KW-0342">GTP-binding</keyword>
<evidence type="ECO:0000256" key="3">
    <source>
        <dbReference type="ARBA" id="ARBA00037770"/>
    </source>
</evidence>
<dbReference type="Gene3D" id="3.40.50.300">
    <property type="entry name" value="P-loop containing nucleotide triphosphate hydrolases"/>
    <property type="match status" value="1"/>
</dbReference>
<gene>
    <name evidence="7" type="ORF">OE88DRAFT_1803312</name>
</gene>
<organism evidence="7 8">
    <name type="scientific">Heliocybe sulcata</name>
    <dbReference type="NCBI Taxonomy" id="5364"/>
    <lineage>
        <taxon>Eukaryota</taxon>
        <taxon>Fungi</taxon>
        <taxon>Dikarya</taxon>
        <taxon>Basidiomycota</taxon>
        <taxon>Agaricomycotina</taxon>
        <taxon>Agaricomycetes</taxon>
        <taxon>Gloeophyllales</taxon>
        <taxon>Gloeophyllaceae</taxon>
        <taxon>Heliocybe</taxon>
    </lineage>
</organism>
<dbReference type="GO" id="GO:0005525">
    <property type="term" value="F:GTP binding"/>
    <property type="evidence" value="ECO:0007669"/>
    <property type="project" value="UniProtKB-KW"/>
</dbReference>
<dbReference type="Proteomes" id="UP000305948">
    <property type="component" value="Unassembled WGS sequence"/>
</dbReference>
<keyword evidence="8" id="KW-1185">Reference proteome</keyword>
<dbReference type="STRING" id="5364.A0A5C3NJI0"/>
<evidence type="ECO:0000256" key="4">
    <source>
        <dbReference type="ARBA" id="ARBA00039902"/>
    </source>
</evidence>
<dbReference type="OrthoDB" id="61815at2759"/>
<feature type="domain" description="G" evidence="6">
    <location>
        <begin position="391"/>
        <end position="446"/>
    </location>
</feature>
<sequence length="672" mass="75486">MPRRKPNSGKHRKENLLLKRAIKRGDVPQPEEQPKPHKRRGIAGHQANDPSQANQKVIDSARKLQSSFIKVSPQFLAEAKELASNLSLARPIPTENALFTASMLTEPHELLTCPKRPKWRYDMTKKEVEKNEEGLFAKWLTQTDTVLEQWRENRETTRMQNAEGAESANVSGQLRGMPASPTYFERNLEVWRQLWRVTELSQILLVLLDCRCPLLHFPPSLSKYLEDYSSGQSRSTSKKVLLVLTKVDISGGARANAWEAYLRQRYPHVEVVQVESYYMDSAEDGGEEESRRQIRRPQAHLPETFRRRLIGTLEAIHKELCQPPQRIRDNPDKLAKWNPSVRAAIDWNLARQCTVSEPHKRVEDGVHVEAGPRLHDDSAAEDDAPEPEYLTIGLIGQPNVGKSSLVNALFGESKVRASKTPGKTKHFQTLFLTPEIRFVDCPGLVMPNYTPMELQVLSGILPISHISSIPSCIHYAASVMPLERVLNLVHPTSLEPEKEDKRTWREGMQPRPSTSDRVPKWTAMDILTAYANYKGYTTAKAGRPDVMRAGNAILRLLTEGRIGWTFLPPPPDIVQDKVDMQEGDGIWIRSVDGRSHDDGSDSESEVDNDSVGDSHDAGSGDSDEEDEEEEEEGTATGQSGGLLSRFGVLALSGDGDSEEDDEEEADESEYEN</sequence>
<keyword evidence="1" id="KW-0547">Nucleotide-binding</keyword>
<dbReference type="PANTHER" id="PTHR45709">
    <property type="entry name" value="LARGE SUBUNIT GTPASE 1 HOMOLOG-RELATED"/>
    <property type="match status" value="1"/>
</dbReference>
<proteinExistence type="predicted"/>
<evidence type="ECO:0000256" key="5">
    <source>
        <dbReference type="SAM" id="MobiDB-lite"/>
    </source>
</evidence>
<dbReference type="InterPro" id="IPR027417">
    <property type="entry name" value="P-loop_NTPase"/>
</dbReference>
<dbReference type="InterPro" id="IPR043358">
    <property type="entry name" value="GNL1-like"/>
</dbReference>
<feature type="compositionally biased region" description="Acidic residues" evidence="5">
    <location>
        <begin position="655"/>
        <end position="672"/>
    </location>
</feature>
<evidence type="ECO:0000259" key="6">
    <source>
        <dbReference type="Pfam" id="PF01926"/>
    </source>
</evidence>
<dbReference type="PANTHER" id="PTHR45709:SF3">
    <property type="entry name" value="GUANINE NUCLEOTIDE-BINDING PROTEIN-LIKE 1"/>
    <property type="match status" value="1"/>
</dbReference>
<feature type="region of interest" description="Disordered" evidence="5">
    <location>
        <begin position="1"/>
        <end position="54"/>
    </location>
</feature>
<name>A0A5C3NJI0_9AGAM</name>
<dbReference type="EMBL" id="ML213503">
    <property type="protein sequence ID" value="TFK56636.1"/>
    <property type="molecule type" value="Genomic_DNA"/>
</dbReference>
<accession>A0A5C3NJI0</accession>
<feature type="compositionally biased region" description="Acidic residues" evidence="5">
    <location>
        <begin position="600"/>
        <end position="610"/>
    </location>
</feature>
<feature type="region of interest" description="Disordered" evidence="5">
    <location>
        <begin position="496"/>
        <end position="517"/>
    </location>
</feature>
<evidence type="ECO:0000256" key="2">
    <source>
        <dbReference type="ARBA" id="ARBA00023134"/>
    </source>
</evidence>